<dbReference type="FunFam" id="1.20.1720.10:FF:000004">
    <property type="entry name" value="EmrB/QacA family drug resistance transporter"/>
    <property type="match status" value="1"/>
</dbReference>
<feature type="transmembrane region" description="Helical" evidence="7">
    <location>
        <begin position="251"/>
        <end position="278"/>
    </location>
</feature>
<evidence type="ECO:0000259" key="8">
    <source>
        <dbReference type="PROSITE" id="PS50850"/>
    </source>
</evidence>
<evidence type="ECO:0000256" key="7">
    <source>
        <dbReference type="SAM" id="Phobius"/>
    </source>
</evidence>
<evidence type="ECO:0000256" key="5">
    <source>
        <dbReference type="ARBA" id="ARBA00022989"/>
    </source>
</evidence>
<feature type="transmembrane region" description="Helical" evidence="7">
    <location>
        <begin position="394"/>
        <end position="419"/>
    </location>
</feature>
<name>A0A2A6RJU2_9CHLR</name>
<feature type="transmembrane region" description="Helical" evidence="7">
    <location>
        <begin position="44"/>
        <end position="62"/>
    </location>
</feature>
<dbReference type="InterPro" id="IPR011701">
    <property type="entry name" value="MFS"/>
</dbReference>
<dbReference type="EMBL" id="NQWI01000037">
    <property type="protein sequence ID" value="PDW03201.1"/>
    <property type="molecule type" value="Genomic_DNA"/>
</dbReference>
<evidence type="ECO:0000256" key="2">
    <source>
        <dbReference type="ARBA" id="ARBA00022448"/>
    </source>
</evidence>
<comment type="subcellular location">
    <subcellularLocation>
        <location evidence="1">Cell membrane</location>
        <topology evidence="1">Multi-pass membrane protein</topology>
    </subcellularLocation>
</comment>
<dbReference type="PRINTS" id="PR01036">
    <property type="entry name" value="TCRTETB"/>
</dbReference>
<evidence type="ECO:0000313" key="10">
    <source>
        <dbReference type="Proteomes" id="UP000220527"/>
    </source>
</evidence>
<organism evidence="9 10">
    <name type="scientific">Candidatus Viridilinea mediisalina</name>
    <dbReference type="NCBI Taxonomy" id="2024553"/>
    <lineage>
        <taxon>Bacteria</taxon>
        <taxon>Bacillati</taxon>
        <taxon>Chloroflexota</taxon>
        <taxon>Chloroflexia</taxon>
        <taxon>Chloroflexales</taxon>
        <taxon>Chloroflexineae</taxon>
        <taxon>Oscillochloridaceae</taxon>
        <taxon>Candidatus Viridilinea</taxon>
    </lineage>
</organism>
<dbReference type="SUPFAM" id="SSF103473">
    <property type="entry name" value="MFS general substrate transporter"/>
    <property type="match status" value="1"/>
</dbReference>
<keyword evidence="4 7" id="KW-0812">Transmembrane</keyword>
<dbReference type="Gene3D" id="1.20.1720.10">
    <property type="entry name" value="Multidrug resistance protein D"/>
    <property type="match status" value="1"/>
</dbReference>
<keyword evidence="3" id="KW-1003">Cell membrane</keyword>
<feature type="transmembrane region" description="Helical" evidence="7">
    <location>
        <begin position="298"/>
        <end position="317"/>
    </location>
</feature>
<dbReference type="GO" id="GO:0022857">
    <property type="term" value="F:transmembrane transporter activity"/>
    <property type="evidence" value="ECO:0007669"/>
    <property type="project" value="InterPro"/>
</dbReference>
<dbReference type="GO" id="GO:0005886">
    <property type="term" value="C:plasma membrane"/>
    <property type="evidence" value="ECO:0007669"/>
    <property type="project" value="UniProtKB-SubCell"/>
</dbReference>
<dbReference type="Proteomes" id="UP000220527">
    <property type="component" value="Unassembled WGS sequence"/>
</dbReference>
<evidence type="ECO:0000313" key="9">
    <source>
        <dbReference type="EMBL" id="PDW03201.1"/>
    </source>
</evidence>
<keyword evidence="2" id="KW-0813">Transport</keyword>
<proteinExistence type="predicted"/>
<dbReference type="Gene3D" id="1.20.1250.20">
    <property type="entry name" value="MFS general substrate transporter like domains"/>
    <property type="match status" value="1"/>
</dbReference>
<feature type="domain" description="Major facilitator superfamily (MFS) profile" evidence="8">
    <location>
        <begin position="9"/>
        <end position="483"/>
    </location>
</feature>
<feature type="transmembrane region" description="Helical" evidence="7">
    <location>
        <begin position="324"/>
        <end position="345"/>
    </location>
</feature>
<feature type="transmembrane region" description="Helical" evidence="7">
    <location>
        <begin position="194"/>
        <end position="214"/>
    </location>
</feature>
<evidence type="ECO:0000256" key="6">
    <source>
        <dbReference type="ARBA" id="ARBA00023136"/>
    </source>
</evidence>
<keyword evidence="5 7" id="KW-1133">Transmembrane helix</keyword>
<dbReference type="PANTHER" id="PTHR23501">
    <property type="entry name" value="MAJOR FACILITATOR SUPERFAMILY"/>
    <property type="match status" value="1"/>
</dbReference>
<dbReference type="InterPro" id="IPR036259">
    <property type="entry name" value="MFS_trans_sf"/>
</dbReference>
<gene>
    <name evidence="9" type="ORF">CJ255_10095</name>
</gene>
<feature type="transmembrane region" description="Helical" evidence="7">
    <location>
        <begin position="132"/>
        <end position="154"/>
    </location>
</feature>
<dbReference type="InterPro" id="IPR020846">
    <property type="entry name" value="MFS_dom"/>
</dbReference>
<dbReference type="Pfam" id="PF07690">
    <property type="entry name" value="MFS_1"/>
    <property type="match status" value="1"/>
</dbReference>
<keyword evidence="6 7" id="KW-0472">Membrane</keyword>
<dbReference type="PANTHER" id="PTHR23501:SF191">
    <property type="entry name" value="VACUOLAR BASIC AMINO ACID TRANSPORTER 4"/>
    <property type="match status" value="1"/>
</dbReference>
<dbReference type="RefSeq" id="WP_097643981.1">
    <property type="nucleotide sequence ID" value="NZ_NQWI01000037.1"/>
</dbReference>
<evidence type="ECO:0000256" key="3">
    <source>
        <dbReference type="ARBA" id="ARBA00022475"/>
    </source>
</evidence>
<feature type="transmembrane region" description="Helical" evidence="7">
    <location>
        <begin position="160"/>
        <end position="182"/>
    </location>
</feature>
<dbReference type="CDD" id="cd17502">
    <property type="entry name" value="MFS_Azr1_MDR_like"/>
    <property type="match status" value="1"/>
</dbReference>
<comment type="caution">
    <text evidence="9">The sequence shown here is derived from an EMBL/GenBank/DDBJ whole genome shotgun (WGS) entry which is preliminary data.</text>
</comment>
<reference evidence="10" key="1">
    <citation type="submission" date="2017-08" db="EMBL/GenBank/DDBJ databases">
        <authorList>
            <person name="Grouzdev D.S."/>
            <person name="Gaisin V.A."/>
            <person name="Rysina M.S."/>
            <person name="Gorlenko V.M."/>
        </authorList>
    </citation>
    <scope>NUCLEOTIDE SEQUENCE [LARGE SCALE GENOMIC DNA]</scope>
    <source>
        <strain evidence="10">Kir15-3F</strain>
    </source>
</reference>
<evidence type="ECO:0000256" key="1">
    <source>
        <dbReference type="ARBA" id="ARBA00004651"/>
    </source>
</evidence>
<dbReference type="OrthoDB" id="146256at2"/>
<dbReference type="AlphaFoldDB" id="A0A2A6RJU2"/>
<dbReference type="PROSITE" id="PS50850">
    <property type="entry name" value="MFS"/>
    <property type="match status" value="1"/>
</dbReference>
<accession>A0A2A6RJU2</accession>
<sequence>MARQRVVLITLGVMISLFMASMESTVIATAMPTIVAELGGLEHYSWVFAIYMLTSTTVVPIFGKLSDIYGRRPIYMVSISLFFVGSLLCGLAGSMGQLIAARAVQGLGAGGLLPLAFIIVGDIFNLEQRAKVQGLFSGVWGFSSVIGPLIGGFLVDRVAWQWVFLINLPVALLAAALVWVAWSGFAPPSGPRPAIDYAGALLLSLAMVTLLVGLNQLGQAHAWGLISLALITTAVLLWVEWHAPAPVLPLALLRMRLFAVACAHGVLAGWVLFGGISYVPLFVQVVLGTSATEAGSTITPMLLAWVLTSIIASRLLLTFSYRTVVLAGMGCFVVGSALLAQIHPAISRGEIIVAVALMGIGMGASIPAFLIAVQSSVVKHDLGSATSTLQFSRTIGGTFGVSVLGALLSFQLATSLAAVGLTPDAVPLHALMSEGNHTMVELGTQARSALAAAMRTMFQSTFVVAMLAFIVSLYTPYTSPTELAAMSNHTPAES</sequence>
<feature type="transmembrane region" description="Helical" evidence="7">
    <location>
        <begin position="457"/>
        <end position="477"/>
    </location>
</feature>
<protein>
    <submittedName>
        <fullName evidence="9">MFS transporter</fullName>
    </submittedName>
</protein>
<evidence type="ECO:0000256" key="4">
    <source>
        <dbReference type="ARBA" id="ARBA00022692"/>
    </source>
</evidence>
<feature type="transmembrane region" description="Helical" evidence="7">
    <location>
        <begin position="351"/>
        <end position="373"/>
    </location>
</feature>
<keyword evidence="10" id="KW-1185">Reference proteome</keyword>
<feature type="transmembrane region" description="Helical" evidence="7">
    <location>
        <begin position="74"/>
        <end position="93"/>
    </location>
</feature>
<feature type="transmembrane region" description="Helical" evidence="7">
    <location>
        <begin position="99"/>
        <end position="120"/>
    </location>
</feature>